<keyword evidence="2" id="KW-1185">Reference proteome</keyword>
<protein>
    <submittedName>
        <fullName evidence="1">Uncharacterized protein</fullName>
    </submittedName>
</protein>
<organism evidence="1 2">
    <name type="scientific">Streptomyces polyrhachis</name>
    <dbReference type="NCBI Taxonomy" id="1282885"/>
    <lineage>
        <taxon>Bacteria</taxon>
        <taxon>Bacillati</taxon>
        <taxon>Actinomycetota</taxon>
        <taxon>Actinomycetes</taxon>
        <taxon>Kitasatosporales</taxon>
        <taxon>Streptomycetaceae</taxon>
        <taxon>Streptomyces</taxon>
    </lineage>
</organism>
<evidence type="ECO:0000313" key="2">
    <source>
        <dbReference type="Proteomes" id="UP001596413"/>
    </source>
</evidence>
<dbReference type="Proteomes" id="UP001596413">
    <property type="component" value="Unassembled WGS sequence"/>
</dbReference>
<reference evidence="2" key="1">
    <citation type="journal article" date="2019" name="Int. J. Syst. Evol. Microbiol.">
        <title>The Global Catalogue of Microorganisms (GCM) 10K type strain sequencing project: providing services to taxonomists for standard genome sequencing and annotation.</title>
        <authorList>
            <consortium name="The Broad Institute Genomics Platform"/>
            <consortium name="The Broad Institute Genome Sequencing Center for Infectious Disease"/>
            <person name="Wu L."/>
            <person name="Ma J."/>
        </authorList>
    </citation>
    <scope>NUCLEOTIDE SEQUENCE [LARGE SCALE GENOMIC DNA]</scope>
    <source>
        <strain evidence="2">CGMCC 1.13681</strain>
    </source>
</reference>
<sequence>MDGRSLSVMKGLTGHPPKWYDIPVPDPDGGPTVVHSYLREVSGYSRRLRLVRGWRYVYVPEGRDRRPKWPWGR</sequence>
<evidence type="ECO:0000313" key="1">
    <source>
        <dbReference type="EMBL" id="MFC7219908.1"/>
    </source>
</evidence>
<name>A0ABW2GGL9_9ACTN</name>
<gene>
    <name evidence="1" type="ORF">ACFQLX_17310</name>
</gene>
<proteinExistence type="predicted"/>
<dbReference type="RefSeq" id="WP_386416204.1">
    <property type="nucleotide sequence ID" value="NZ_JBHSZO010000026.1"/>
</dbReference>
<comment type="caution">
    <text evidence="1">The sequence shown here is derived from an EMBL/GenBank/DDBJ whole genome shotgun (WGS) entry which is preliminary data.</text>
</comment>
<dbReference type="EMBL" id="JBHSZO010000026">
    <property type="protein sequence ID" value="MFC7219908.1"/>
    <property type="molecule type" value="Genomic_DNA"/>
</dbReference>
<accession>A0ABW2GGL9</accession>